<proteinExistence type="predicted"/>
<feature type="domain" description="4Fe-4S ferredoxin-type" evidence="1">
    <location>
        <begin position="910"/>
        <end position="939"/>
    </location>
</feature>
<dbReference type="InterPro" id="IPR030948">
    <property type="entry name" value="TAT_var_transloc_signal_dom"/>
</dbReference>
<comment type="caution">
    <text evidence="2">The sequence shown here is derived from an EMBL/GenBank/DDBJ whole genome shotgun (WGS) entry which is preliminary data.</text>
</comment>
<dbReference type="Proteomes" id="UP001596052">
    <property type="component" value="Unassembled WGS sequence"/>
</dbReference>
<dbReference type="Gene3D" id="3.30.70.20">
    <property type="match status" value="2"/>
</dbReference>
<dbReference type="PANTHER" id="PTHR42783:SF3">
    <property type="entry name" value="GLUTAMATE SYNTHASE [NADPH] SMALL CHAIN-RELATED"/>
    <property type="match status" value="1"/>
</dbReference>
<name>A0ABW0KYY6_9BACT</name>
<protein>
    <submittedName>
        <fullName evidence="2">TAT-variant-translocated molybdopterin oxidoreductase</fullName>
    </submittedName>
</protein>
<accession>A0ABW0KYY6</accession>
<organism evidence="2 3">
    <name type="scientific">Prosthecobacter fluviatilis</name>
    <dbReference type="NCBI Taxonomy" id="445931"/>
    <lineage>
        <taxon>Bacteria</taxon>
        <taxon>Pseudomonadati</taxon>
        <taxon>Verrucomicrobiota</taxon>
        <taxon>Verrucomicrobiia</taxon>
        <taxon>Verrucomicrobiales</taxon>
        <taxon>Verrucomicrobiaceae</taxon>
        <taxon>Prosthecobacter</taxon>
    </lineage>
</organism>
<dbReference type="PANTHER" id="PTHR42783">
    <property type="entry name" value="GLUTAMATE SYNTHASE [NADPH] SMALL CHAIN"/>
    <property type="match status" value="1"/>
</dbReference>
<evidence type="ECO:0000259" key="1">
    <source>
        <dbReference type="PROSITE" id="PS51379"/>
    </source>
</evidence>
<dbReference type="CDD" id="cd10551">
    <property type="entry name" value="PsrB"/>
    <property type="match status" value="1"/>
</dbReference>
<dbReference type="SUPFAM" id="SSF54862">
    <property type="entry name" value="4Fe-4S ferredoxins"/>
    <property type="match status" value="1"/>
</dbReference>
<evidence type="ECO:0000313" key="2">
    <source>
        <dbReference type="EMBL" id="MFC5457958.1"/>
    </source>
</evidence>
<dbReference type="Pfam" id="PF13247">
    <property type="entry name" value="Fer4_11"/>
    <property type="match status" value="1"/>
</dbReference>
<reference evidence="3" key="1">
    <citation type="journal article" date="2019" name="Int. J. Syst. Evol. Microbiol.">
        <title>The Global Catalogue of Microorganisms (GCM) 10K type strain sequencing project: providing services to taxonomists for standard genome sequencing and annotation.</title>
        <authorList>
            <consortium name="The Broad Institute Genomics Platform"/>
            <consortium name="The Broad Institute Genome Sequencing Center for Infectious Disease"/>
            <person name="Wu L."/>
            <person name="Ma J."/>
        </authorList>
    </citation>
    <scope>NUCLEOTIDE SEQUENCE [LARGE SCALE GENOMIC DNA]</scope>
    <source>
        <strain evidence="3">CGMCC 4.1469</strain>
    </source>
</reference>
<dbReference type="NCBIfam" id="TIGR04519">
    <property type="entry name" value="MoCo_extend_TAT"/>
    <property type="match status" value="1"/>
</dbReference>
<dbReference type="InterPro" id="IPR009010">
    <property type="entry name" value="Asp_de-COase-like_dom_sf"/>
</dbReference>
<feature type="domain" description="4Fe-4S ferredoxin-type" evidence="1">
    <location>
        <begin position="878"/>
        <end position="909"/>
    </location>
</feature>
<dbReference type="EMBL" id="JBHSMQ010000014">
    <property type="protein sequence ID" value="MFC5457958.1"/>
    <property type="molecule type" value="Genomic_DNA"/>
</dbReference>
<gene>
    <name evidence="2" type="ORF">ACFQDI_24020</name>
</gene>
<feature type="domain" description="4Fe-4S ferredoxin-type" evidence="1">
    <location>
        <begin position="794"/>
        <end position="824"/>
    </location>
</feature>
<dbReference type="SUPFAM" id="SSF50692">
    <property type="entry name" value="ADC-like"/>
    <property type="match status" value="1"/>
</dbReference>
<sequence>MKRIWKHPEEPQNAKRYWRSVAELDRREDFLKNLGREFPEGDTLNEEERENSRREFLKIMGASVGMMGLASCRRPLVNILPYTQHVEWMVPGKSLLYATSMPLNGVAVPLVVTTHEGRPTHLAGNPLHPLGGGISSFAQASVLDLYDPERSQKPMGSGKELPWAKANELLSAAVAEAKKSSGASLGIVVGSSSSPTDQRLLGEVKAAFPQVKLFQYEAVGGEGQAAASKEVLGAGVKPFLKLGSAMRILSLDCDFIGVDPVAGEPISAFTKKRATDTKTPERDMNRLYVLENRYTLTGGMADHRKALPASLIPVAAALIASQLGDTSAKALADTAPASLKDWIVPAVNDLIDNKGKAVVLAGSRYGAEVHALVASINNALGAYGSTIELLQAPASPELGTFADLQAAISGGQVKTLLSLTPSSLYYDAPDAAALAKLVADKGVKLIHVGTQKNVTARQAALHIPAAHYLETWGDVRAADGTYSIVQPMIAPLYDGASGVEVLLALLGRKKLGPAEAAAPAAAGAAPAAPAEDAAYTAVRDTFASVAGSLDEKKWNFTLRDGFLQGSAYAKATAAPNVAAVAGIVAKATPLAAPTDDAPEVVLVADSSVYDGRYANNAWLQEAPDPVTKLTWENAAWIGSVTFRRLGLKEGQHVKITVGDTAIEIPAIEAPGHVSNSITLPLGYGQTGVGVVGSGRGANAYALRKQPGTFVLSGAKIEVLPTIAELAITQEHNTMEGRALYREGTLDTFNKDTAFAQKTGMDSHIPENISFYKGQVGVKSEKNPDGFDYEKQHQWGMTIDLSKCIGCTACIVACQSENNIPVVGKDQVRKGRVMQWIRMDRYFAVPKWGSRKNEDGSVGVDQETTWAEDNATPEQLENAEMVHQPLACQQCESAPCETVCPVNATVHTPDGLNAMAYNRCIGTRYCANNCPYTARRFNWFDYNKRNPLIETSVLGLKVGNLYAGPLGEKREDESIRLQRNPNVTVRMRGVIEKCTYCVQRLESAKILQKQEQRDSKNFRVPTDTVKTACQQSCPADAIIFGDLADPKSAVVKSKASPRDYQLLKYIGTRPRTSYLARLRNPNKNMPGAENIAVWSNNQY</sequence>
<evidence type="ECO:0000313" key="3">
    <source>
        <dbReference type="Proteomes" id="UP001596052"/>
    </source>
</evidence>
<dbReference type="InterPro" id="IPR017896">
    <property type="entry name" value="4Fe4S_Fe-S-bd"/>
</dbReference>
<dbReference type="SUPFAM" id="SSF53706">
    <property type="entry name" value="Formate dehydrogenase/DMSO reductase, domains 1-3"/>
    <property type="match status" value="1"/>
</dbReference>
<dbReference type="PROSITE" id="PS51379">
    <property type="entry name" value="4FE4S_FER_2"/>
    <property type="match status" value="3"/>
</dbReference>
<dbReference type="RefSeq" id="WP_377171818.1">
    <property type="nucleotide sequence ID" value="NZ_JBHSMQ010000014.1"/>
</dbReference>
<keyword evidence="3" id="KW-1185">Reference proteome</keyword>